<dbReference type="Gene3D" id="1.10.3720.10">
    <property type="entry name" value="MetI-like"/>
    <property type="match status" value="1"/>
</dbReference>
<keyword evidence="7 9" id="KW-1133">Transmembrane helix</keyword>
<dbReference type="GO" id="GO:0015031">
    <property type="term" value="P:protein transport"/>
    <property type="evidence" value="ECO:0007669"/>
    <property type="project" value="UniProtKB-KW"/>
</dbReference>
<comment type="similarity">
    <text evidence="9">Belongs to the binding-protein-dependent transport system permease family.</text>
</comment>
<evidence type="ECO:0000256" key="6">
    <source>
        <dbReference type="ARBA" id="ARBA00022927"/>
    </source>
</evidence>
<evidence type="ECO:0000256" key="9">
    <source>
        <dbReference type="RuleBase" id="RU363032"/>
    </source>
</evidence>
<accession>A0A109BHW2</accession>
<keyword evidence="2 9" id="KW-0813">Transport</keyword>
<feature type="transmembrane region" description="Helical" evidence="9">
    <location>
        <begin position="111"/>
        <end position="138"/>
    </location>
</feature>
<dbReference type="PANTHER" id="PTHR43386">
    <property type="entry name" value="OLIGOPEPTIDE TRANSPORT SYSTEM PERMEASE PROTEIN APPC"/>
    <property type="match status" value="1"/>
</dbReference>
<dbReference type="CDD" id="cd06261">
    <property type="entry name" value="TM_PBP2"/>
    <property type="match status" value="1"/>
</dbReference>
<keyword evidence="8 9" id="KW-0472">Membrane</keyword>
<feature type="domain" description="ABC transmembrane type-1" evidence="10">
    <location>
        <begin position="62"/>
        <end position="251"/>
    </location>
</feature>
<dbReference type="GO" id="GO:0055085">
    <property type="term" value="P:transmembrane transport"/>
    <property type="evidence" value="ECO:0007669"/>
    <property type="project" value="InterPro"/>
</dbReference>
<evidence type="ECO:0000256" key="7">
    <source>
        <dbReference type="ARBA" id="ARBA00022989"/>
    </source>
</evidence>
<feature type="transmembrane region" description="Helical" evidence="9">
    <location>
        <begin position="229"/>
        <end position="251"/>
    </location>
</feature>
<keyword evidence="5" id="KW-0571">Peptide transport</keyword>
<dbReference type="PROSITE" id="PS51257">
    <property type="entry name" value="PROKAR_LIPOPROTEIN"/>
    <property type="match status" value="1"/>
</dbReference>
<dbReference type="STRING" id="121290.APY04_1714"/>
<comment type="subcellular location">
    <subcellularLocation>
        <location evidence="1 9">Cell membrane</location>
        <topology evidence="1 9">Multi-pass membrane protein</topology>
    </subcellularLocation>
</comment>
<dbReference type="PATRIC" id="fig|121290.4.peg.254"/>
<gene>
    <name evidence="11" type="ORF">APY04_1714</name>
</gene>
<evidence type="ECO:0000256" key="1">
    <source>
        <dbReference type="ARBA" id="ARBA00004651"/>
    </source>
</evidence>
<dbReference type="PANTHER" id="PTHR43386:SF1">
    <property type="entry name" value="D,D-DIPEPTIDE TRANSPORT SYSTEM PERMEASE PROTEIN DDPC-RELATED"/>
    <property type="match status" value="1"/>
</dbReference>
<protein>
    <submittedName>
        <fullName evidence="11">Dipeptide transport system permease protein DppC</fullName>
    </submittedName>
</protein>
<reference evidence="11 12" key="1">
    <citation type="submission" date="2015-10" db="EMBL/GenBank/DDBJ databases">
        <title>Transcriptomic analysis of a linuron degrading triple-species bacterial consortium.</title>
        <authorList>
            <person name="Albers P."/>
        </authorList>
    </citation>
    <scope>NUCLEOTIDE SEQUENCE [LARGE SCALE GENOMIC DNA]</scope>
    <source>
        <strain evidence="11 12">WDL6</strain>
    </source>
</reference>
<evidence type="ECO:0000256" key="5">
    <source>
        <dbReference type="ARBA" id="ARBA00022856"/>
    </source>
</evidence>
<evidence type="ECO:0000256" key="3">
    <source>
        <dbReference type="ARBA" id="ARBA00022475"/>
    </source>
</evidence>
<organism evidence="11 12">
    <name type="scientific">Hyphomicrobium sulfonivorans</name>
    <dbReference type="NCBI Taxonomy" id="121290"/>
    <lineage>
        <taxon>Bacteria</taxon>
        <taxon>Pseudomonadati</taxon>
        <taxon>Pseudomonadota</taxon>
        <taxon>Alphaproteobacteria</taxon>
        <taxon>Hyphomicrobiales</taxon>
        <taxon>Hyphomicrobiaceae</taxon>
        <taxon>Hyphomicrobium</taxon>
    </lineage>
</organism>
<dbReference type="EMBL" id="LMTR01000049">
    <property type="protein sequence ID" value="KWT69108.1"/>
    <property type="molecule type" value="Genomic_DNA"/>
</dbReference>
<name>A0A109BHW2_HYPSL</name>
<dbReference type="Pfam" id="PF00528">
    <property type="entry name" value="BPD_transp_1"/>
    <property type="match status" value="1"/>
</dbReference>
<dbReference type="OrthoDB" id="7265679at2"/>
<feature type="transmembrane region" description="Helical" evidence="9">
    <location>
        <begin position="6"/>
        <end position="25"/>
    </location>
</feature>
<keyword evidence="3" id="KW-1003">Cell membrane</keyword>
<dbReference type="InterPro" id="IPR000515">
    <property type="entry name" value="MetI-like"/>
</dbReference>
<feature type="transmembrane region" description="Helical" evidence="9">
    <location>
        <begin position="66"/>
        <end position="91"/>
    </location>
</feature>
<dbReference type="AlphaFoldDB" id="A0A109BHW2"/>
<dbReference type="Proteomes" id="UP000059074">
    <property type="component" value="Unassembled WGS sequence"/>
</dbReference>
<keyword evidence="4 9" id="KW-0812">Transmembrane</keyword>
<dbReference type="GO" id="GO:0015833">
    <property type="term" value="P:peptide transport"/>
    <property type="evidence" value="ECO:0007669"/>
    <property type="project" value="UniProtKB-KW"/>
</dbReference>
<dbReference type="SUPFAM" id="SSF161098">
    <property type="entry name" value="MetI-like"/>
    <property type="match status" value="1"/>
</dbReference>
<feature type="transmembrane region" description="Helical" evidence="9">
    <location>
        <begin position="191"/>
        <end position="209"/>
    </location>
</feature>
<sequence length="268" mass="29166">MTRFAWTLLIAIIACSIFAPWIAPYDPDLIDFSKRFAPMSMAHPLGTDNLGRDYLSRLLFGGRTTLGLAVVIMSATMAIGFIVGAISGYLGGVVDILIQSVVAMFQGLPGLAFMLTLAGVLGPGATSLFIALVVTAWADFSRIVRAETLRLREAQFIEAARVLGAGQHRIIVQHLMPNLVTPLIVLFTSRIGRMILTIASLSFLGLGLQPPTADWGVMISDSRAFFRSAPHLMVMPGLCIFAVSLAINIIGDDLRDRMDRRTDRWMVS</sequence>
<evidence type="ECO:0000313" key="11">
    <source>
        <dbReference type="EMBL" id="KWT69108.1"/>
    </source>
</evidence>
<evidence type="ECO:0000256" key="8">
    <source>
        <dbReference type="ARBA" id="ARBA00023136"/>
    </source>
</evidence>
<evidence type="ECO:0000256" key="4">
    <source>
        <dbReference type="ARBA" id="ARBA00022692"/>
    </source>
</evidence>
<comment type="caution">
    <text evidence="11">The sequence shown here is derived from an EMBL/GenBank/DDBJ whole genome shotgun (WGS) entry which is preliminary data.</text>
</comment>
<evidence type="ECO:0000313" key="12">
    <source>
        <dbReference type="Proteomes" id="UP000059074"/>
    </source>
</evidence>
<dbReference type="InterPro" id="IPR050366">
    <property type="entry name" value="BP-dependent_transpt_permease"/>
</dbReference>
<proteinExistence type="inferred from homology"/>
<dbReference type="InterPro" id="IPR035906">
    <property type="entry name" value="MetI-like_sf"/>
</dbReference>
<keyword evidence="6" id="KW-0653">Protein transport</keyword>
<evidence type="ECO:0000256" key="2">
    <source>
        <dbReference type="ARBA" id="ARBA00022448"/>
    </source>
</evidence>
<dbReference type="InterPro" id="IPR025966">
    <property type="entry name" value="OppC_N"/>
</dbReference>
<evidence type="ECO:0000259" key="10">
    <source>
        <dbReference type="PROSITE" id="PS50928"/>
    </source>
</evidence>
<dbReference type="GO" id="GO:0005886">
    <property type="term" value="C:plasma membrane"/>
    <property type="evidence" value="ECO:0007669"/>
    <property type="project" value="UniProtKB-SubCell"/>
</dbReference>
<dbReference type="Pfam" id="PF12911">
    <property type="entry name" value="OppC_N"/>
    <property type="match status" value="1"/>
</dbReference>
<dbReference type="PROSITE" id="PS50928">
    <property type="entry name" value="ABC_TM1"/>
    <property type="match status" value="1"/>
</dbReference>
<keyword evidence="12" id="KW-1185">Reference proteome</keyword>